<dbReference type="PANTHER" id="PTHR46118:SF4">
    <property type="entry name" value="PROTEIN ABHD11"/>
    <property type="match status" value="1"/>
</dbReference>
<dbReference type="EMBL" id="BSNM01000016">
    <property type="protein sequence ID" value="GLQ33105.1"/>
    <property type="molecule type" value="Genomic_DNA"/>
</dbReference>
<organism evidence="3 4">
    <name type="scientific">Litoribrevibacter albus</name>
    <dbReference type="NCBI Taxonomy" id="1473156"/>
    <lineage>
        <taxon>Bacteria</taxon>
        <taxon>Pseudomonadati</taxon>
        <taxon>Pseudomonadota</taxon>
        <taxon>Gammaproteobacteria</taxon>
        <taxon>Oceanospirillales</taxon>
        <taxon>Oceanospirillaceae</taxon>
        <taxon>Litoribrevibacter</taxon>
    </lineage>
</organism>
<dbReference type="RefSeq" id="WP_284383350.1">
    <property type="nucleotide sequence ID" value="NZ_BSNM01000016.1"/>
</dbReference>
<name>A0AA37SBZ8_9GAMM</name>
<dbReference type="Gene3D" id="3.40.50.1820">
    <property type="entry name" value="alpha/beta hydrolase"/>
    <property type="match status" value="1"/>
</dbReference>
<comment type="caution">
    <text evidence="3">The sequence shown here is derived from an EMBL/GenBank/DDBJ whole genome shotgun (WGS) entry which is preliminary data.</text>
</comment>
<dbReference type="SUPFAM" id="SSF53474">
    <property type="entry name" value="alpha/beta-Hydrolases"/>
    <property type="match status" value="1"/>
</dbReference>
<dbReference type="InterPro" id="IPR022742">
    <property type="entry name" value="Hydrolase_4"/>
</dbReference>
<dbReference type="AlphaFoldDB" id="A0AA37SBZ8"/>
<evidence type="ECO:0000259" key="2">
    <source>
        <dbReference type="Pfam" id="PF12146"/>
    </source>
</evidence>
<dbReference type="PANTHER" id="PTHR46118">
    <property type="entry name" value="PROTEIN ABHD11"/>
    <property type="match status" value="1"/>
</dbReference>
<keyword evidence="4" id="KW-1185">Reference proteome</keyword>
<evidence type="ECO:0000256" key="1">
    <source>
        <dbReference type="ARBA" id="ARBA00022801"/>
    </source>
</evidence>
<dbReference type="GO" id="GO:0016787">
    <property type="term" value="F:hydrolase activity"/>
    <property type="evidence" value="ECO:0007669"/>
    <property type="project" value="UniProtKB-KW"/>
</dbReference>
<sequence length="281" mass="32094">MSNNAKPKFSIYSTRDQSPMHFSGANGFPVGCYDTLLNGLSQKYSITSLWHRGLWPNIGEPATQLTWDDYANDLIQHLKKQHKQPVIGLGHSMGATITLMAAAKAPKLFSKLILIEPVIISPMLSFLCHYAPTRWLSGMEPMKSALAKPTQWPSKDATFAQFKKRPAYKRIPDDQLKHMVESMVDKHTNQVELVYPVDWEIANYLSGRNVLKDVQKLKVPTAIIRGKPSLFIHDKSWHKILRAQPKLQIMHEREYGHLMPFEAPQITRQLIMSAIKRLDDK</sequence>
<feature type="domain" description="Serine aminopeptidase S33" evidence="2">
    <location>
        <begin position="33"/>
        <end position="233"/>
    </location>
</feature>
<keyword evidence="1 3" id="KW-0378">Hydrolase</keyword>
<dbReference type="InterPro" id="IPR029058">
    <property type="entry name" value="AB_hydrolase_fold"/>
</dbReference>
<reference evidence="3" key="1">
    <citation type="journal article" date="2014" name="Int. J. Syst. Evol. Microbiol.">
        <title>Complete genome sequence of Corynebacterium casei LMG S-19264T (=DSM 44701T), isolated from a smear-ripened cheese.</title>
        <authorList>
            <consortium name="US DOE Joint Genome Institute (JGI-PGF)"/>
            <person name="Walter F."/>
            <person name="Albersmeier A."/>
            <person name="Kalinowski J."/>
            <person name="Ruckert C."/>
        </authorList>
    </citation>
    <scope>NUCLEOTIDE SEQUENCE</scope>
    <source>
        <strain evidence="3">NBRC 110071</strain>
    </source>
</reference>
<evidence type="ECO:0000313" key="3">
    <source>
        <dbReference type="EMBL" id="GLQ33105.1"/>
    </source>
</evidence>
<accession>A0AA37SBZ8</accession>
<dbReference type="Pfam" id="PF12146">
    <property type="entry name" value="Hydrolase_4"/>
    <property type="match status" value="1"/>
</dbReference>
<proteinExistence type="predicted"/>
<reference evidence="3" key="2">
    <citation type="submission" date="2023-01" db="EMBL/GenBank/DDBJ databases">
        <title>Draft genome sequence of Litoribrevibacter albus strain NBRC 110071.</title>
        <authorList>
            <person name="Sun Q."/>
            <person name="Mori K."/>
        </authorList>
    </citation>
    <scope>NUCLEOTIDE SEQUENCE</scope>
    <source>
        <strain evidence="3">NBRC 110071</strain>
    </source>
</reference>
<dbReference type="Proteomes" id="UP001161389">
    <property type="component" value="Unassembled WGS sequence"/>
</dbReference>
<evidence type="ECO:0000313" key="4">
    <source>
        <dbReference type="Proteomes" id="UP001161389"/>
    </source>
</evidence>
<gene>
    <name evidence="3" type="ORF">GCM10007876_35840</name>
</gene>
<protein>
    <submittedName>
        <fullName evidence="3">Alpha/beta hydrolase</fullName>
    </submittedName>
</protein>